<evidence type="ECO:0000313" key="10">
    <source>
        <dbReference type="EMBL" id="KAK1772199.1"/>
    </source>
</evidence>
<reference evidence="10" key="1">
    <citation type="submission" date="2023-06" db="EMBL/GenBank/DDBJ databases">
        <title>Genome-scale phylogeny and comparative genomics of the fungal order Sordariales.</title>
        <authorList>
            <consortium name="Lawrence Berkeley National Laboratory"/>
            <person name="Hensen N."/>
            <person name="Bonometti L."/>
            <person name="Westerberg I."/>
            <person name="Brannstrom I.O."/>
            <person name="Guillou S."/>
            <person name="Cros-Aarteil S."/>
            <person name="Calhoun S."/>
            <person name="Haridas S."/>
            <person name="Kuo A."/>
            <person name="Mondo S."/>
            <person name="Pangilinan J."/>
            <person name="Riley R."/>
            <person name="Labutti K."/>
            <person name="Andreopoulos B."/>
            <person name="Lipzen A."/>
            <person name="Chen C."/>
            <person name="Yanf M."/>
            <person name="Daum C."/>
            <person name="Ng V."/>
            <person name="Clum A."/>
            <person name="Steindorff A."/>
            <person name="Ohm R."/>
            <person name="Martin F."/>
            <person name="Silar P."/>
            <person name="Natvig D."/>
            <person name="Lalanne C."/>
            <person name="Gautier V."/>
            <person name="Ament-Velasquez S.L."/>
            <person name="Kruys A."/>
            <person name="Hutchinson M.I."/>
            <person name="Powell A.J."/>
            <person name="Barry K."/>
            <person name="Miller A.N."/>
            <person name="Grigoriev I.V."/>
            <person name="Debuchy R."/>
            <person name="Gladieux P."/>
            <person name="Thoren M.H."/>
            <person name="Johannesson H."/>
        </authorList>
    </citation>
    <scope>NUCLEOTIDE SEQUENCE</scope>
    <source>
        <strain evidence="10">8032-3</strain>
    </source>
</reference>
<comment type="subcellular location">
    <subcellularLocation>
        <location evidence="1">Nucleus</location>
    </subcellularLocation>
</comment>
<dbReference type="GO" id="GO:0008270">
    <property type="term" value="F:zinc ion binding"/>
    <property type="evidence" value="ECO:0007669"/>
    <property type="project" value="InterPro"/>
</dbReference>
<feature type="domain" description="Zn(2)-C6 fungal-type" evidence="9">
    <location>
        <begin position="10"/>
        <end position="39"/>
    </location>
</feature>
<feature type="region of interest" description="Disordered" evidence="8">
    <location>
        <begin position="581"/>
        <end position="600"/>
    </location>
</feature>
<evidence type="ECO:0000256" key="6">
    <source>
        <dbReference type="ARBA" id="ARBA00023163"/>
    </source>
</evidence>
<dbReference type="PROSITE" id="PS00463">
    <property type="entry name" value="ZN2_CY6_FUNGAL_1"/>
    <property type="match status" value="1"/>
</dbReference>
<dbReference type="Pfam" id="PF00172">
    <property type="entry name" value="Zn_clus"/>
    <property type="match status" value="1"/>
</dbReference>
<dbReference type="InterPro" id="IPR051615">
    <property type="entry name" value="Transcr_Regulatory_Elem"/>
</dbReference>
<evidence type="ECO:0000259" key="9">
    <source>
        <dbReference type="PROSITE" id="PS50048"/>
    </source>
</evidence>
<dbReference type="Gene3D" id="4.10.240.10">
    <property type="entry name" value="Zn(2)-C6 fungal-type DNA-binding domain"/>
    <property type="match status" value="1"/>
</dbReference>
<dbReference type="CDD" id="cd12148">
    <property type="entry name" value="fungal_TF_MHR"/>
    <property type="match status" value="1"/>
</dbReference>
<dbReference type="PROSITE" id="PS50048">
    <property type="entry name" value="ZN2_CY6_FUNGAL_2"/>
    <property type="match status" value="1"/>
</dbReference>
<evidence type="ECO:0000256" key="5">
    <source>
        <dbReference type="ARBA" id="ARBA00023125"/>
    </source>
</evidence>
<dbReference type="SMART" id="SM00066">
    <property type="entry name" value="GAL4"/>
    <property type="match status" value="1"/>
</dbReference>
<dbReference type="GO" id="GO:0005634">
    <property type="term" value="C:nucleus"/>
    <property type="evidence" value="ECO:0007669"/>
    <property type="project" value="UniProtKB-SubCell"/>
</dbReference>
<keyword evidence="6" id="KW-0804">Transcription</keyword>
<keyword evidence="4" id="KW-0805">Transcription regulation</keyword>
<dbReference type="Pfam" id="PF04082">
    <property type="entry name" value="Fungal_trans"/>
    <property type="match status" value="1"/>
</dbReference>
<dbReference type="EMBL" id="MU838997">
    <property type="protein sequence ID" value="KAK1772199.1"/>
    <property type="molecule type" value="Genomic_DNA"/>
</dbReference>
<dbReference type="InterPro" id="IPR001138">
    <property type="entry name" value="Zn2Cys6_DnaBD"/>
</dbReference>
<keyword evidence="7" id="KW-0539">Nucleus</keyword>
<name>A0AAJ0FR99_9PEZI</name>
<protein>
    <recommendedName>
        <fullName evidence="9">Zn(2)-C6 fungal-type domain-containing protein</fullName>
    </recommendedName>
</protein>
<organism evidence="10 11">
    <name type="scientific">Phialemonium atrogriseum</name>
    <dbReference type="NCBI Taxonomy" id="1093897"/>
    <lineage>
        <taxon>Eukaryota</taxon>
        <taxon>Fungi</taxon>
        <taxon>Dikarya</taxon>
        <taxon>Ascomycota</taxon>
        <taxon>Pezizomycotina</taxon>
        <taxon>Sordariomycetes</taxon>
        <taxon>Sordariomycetidae</taxon>
        <taxon>Cephalothecales</taxon>
        <taxon>Cephalothecaceae</taxon>
        <taxon>Phialemonium</taxon>
    </lineage>
</organism>
<keyword evidence="3" id="KW-0862">Zinc</keyword>
<dbReference type="GO" id="GO:0003677">
    <property type="term" value="F:DNA binding"/>
    <property type="evidence" value="ECO:0007669"/>
    <property type="project" value="UniProtKB-KW"/>
</dbReference>
<dbReference type="RefSeq" id="XP_060288412.1">
    <property type="nucleotide sequence ID" value="XM_060422483.1"/>
</dbReference>
<evidence type="ECO:0000256" key="1">
    <source>
        <dbReference type="ARBA" id="ARBA00004123"/>
    </source>
</evidence>
<dbReference type="PANTHER" id="PTHR31313:SF4">
    <property type="entry name" value="CONIDIAL DEVELOPMENT PROTEIN FLUFFY"/>
    <property type="match status" value="1"/>
</dbReference>
<keyword evidence="5" id="KW-0238">DNA-binding</keyword>
<feature type="region of interest" description="Disordered" evidence="8">
    <location>
        <begin position="137"/>
        <end position="173"/>
    </location>
</feature>
<dbReference type="InterPro" id="IPR007219">
    <property type="entry name" value="XnlR_reg_dom"/>
</dbReference>
<accession>A0AAJ0FR99</accession>
<sequence>MPRHHLTANACTLCRRKRTKCDGITPCKRCRSRGEKCEYEDKTWRTKDFLRSEIEKLRKKLRRAYALIRALTVGGNAEGWKDVMAMIDGIESPEEIARWWSMNSTALKGPESSSDQQPTAREAKLELVSPTSMFSPSIVSHSGSSNMESSPSLTFGGSPSMPDNDKRSPLHPGLNPYHLLDPAGFSFVDIGKPALADLDLPGPSLSHNGARVCHPPFLSSTAPHSTAGSQCSWTSMPIDFPSAHRVIFRYLTESFPALPFICRDQFMEDFRSGTPRYCSKALVNAILGLAFQSYDTTGMAFSSADFIAEAKRLLRTEDCHANIPSIQTFSVLALVELSLGNDDSAWGYVHECVRNSIILSLRGGDQSNQVGSQEHKEVMANTFCGASSLGRILRLLTGFLAPANGFFFMRIGKDDIDSPQDMPRARLERGFALHAHFEGHFPNCHPSAQFVHRVTEVVHSFATFHHENATSTADLEFAYGECLAAWKSFEPKLPIGTDITREALFAQIWYHYLLVALFRPFADDPLILRDGASPKVVYDRSSLAILRHADTYERAFTFRHAPAVLPHMVSAATLAQLSLASRGEAPNPGPDPKGKRHSVPQLPVQAPATATAHSHRRGASLQVAASHAAAASDAASQQHRASVAMGTRLLVQMGARHPAASETARLLCDLGAAGSADVSCPPLPPLLMELPPAPAPAAGLPAEVPPPPRLGPSAKGVTGAWLATVGRSGEAAGGGRVQGSFDAGLGPGLGASYLGPGTQQPGLGPATFR</sequence>
<dbReference type="SUPFAM" id="SSF57701">
    <property type="entry name" value="Zn2/Cys6 DNA-binding domain"/>
    <property type="match status" value="1"/>
</dbReference>
<evidence type="ECO:0000256" key="4">
    <source>
        <dbReference type="ARBA" id="ARBA00023015"/>
    </source>
</evidence>
<keyword evidence="2" id="KW-0479">Metal-binding</keyword>
<dbReference type="GO" id="GO:0000981">
    <property type="term" value="F:DNA-binding transcription factor activity, RNA polymerase II-specific"/>
    <property type="evidence" value="ECO:0007669"/>
    <property type="project" value="InterPro"/>
</dbReference>
<dbReference type="GO" id="GO:0006351">
    <property type="term" value="P:DNA-templated transcription"/>
    <property type="evidence" value="ECO:0007669"/>
    <property type="project" value="InterPro"/>
</dbReference>
<comment type="caution">
    <text evidence="10">The sequence shown here is derived from an EMBL/GenBank/DDBJ whole genome shotgun (WGS) entry which is preliminary data.</text>
</comment>
<gene>
    <name evidence="10" type="ORF">QBC33DRAFT_1856</name>
</gene>
<dbReference type="AlphaFoldDB" id="A0AAJ0FR99"/>
<dbReference type="Proteomes" id="UP001244011">
    <property type="component" value="Unassembled WGS sequence"/>
</dbReference>
<evidence type="ECO:0000256" key="8">
    <source>
        <dbReference type="SAM" id="MobiDB-lite"/>
    </source>
</evidence>
<dbReference type="CDD" id="cd00067">
    <property type="entry name" value="GAL4"/>
    <property type="match status" value="1"/>
</dbReference>
<evidence type="ECO:0000313" key="11">
    <source>
        <dbReference type="Proteomes" id="UP001244011"/>
    </source>
</evidence>
<proteinExistence type="predicted"/>
<evidence type="ECO:0000256" key="7">
    <source>
        <dbReference type="ARBA" id="ARBA00023242"/>
    </source>
</evidence>
<evidence type="ECO:0000256" key="3">
    <source>
        <dbReference type="ARBA" id="ARBA00022833"/>
    </source>
</evidence>
<dbReference type="GeneID" id="85305670"/>
<dbReference type="InterPro" id="IPR036864">
    <property type="entry name" value="Zn2-C6_fun-type_DNA-bd_sf"/>
</dbReference>
<evidence type="ECO:0000256" key="2">
    <source>
        <dbReference type="ARBA" id="ARBA00022723"/>
    </source>
</evidence>
<dbReference type="PANTHER" id="PTHR31313">
    <property type="entry name" value="TY1 ENHANCER ACTIVATOR"/>
    <property type="match status" value="1"/>
</dbReference>
<keyword evidence="11" id="KW-1185">Reference proteome</keyword>
<feature type="compositionally biased region" description="Polar residues" evidence="8">
    <location>
        <begin position="137"/>
        <end position="157"/>
    </location>
</feature>